<reference evidence="2" key="1">
    <citation type="submission" date="2020-10" db="EMBL/GenBank/DDBJ databases">
        <title>Mucilaginibacter mali sp. nov., isolated from rhizosphere soil of apple orchard.</title>
        <authorList>
            <person name="Lee J.-S."/>
            <person name="Kim H.S."/>
            <person name="Kim J.-S."/>
        </authorList>
    </citation>
    <scope>NUCLEOTIDE SEQUENCE</scope>
    <source>
        <strain evidence="2">KCTC 22746</strain>
    </source>
</reference>
<name>A0A929PYY8_9SPHI</name>
<dbReference type="AlphaFoldDB" id="A0A929PYY8"/>
<dbReference type="SUPFAM" id="SSF54909">
    <property type="entry name" value="Dimeric alpha+beta barrel"/>
    <property type="match status" value="1"/>
</dbReference>
<sequence>MLLTNTFSHQVYFWLNDKADKAKLIEGLKIMLPITSIRQIHIGVPAESEEREVIERSYDISLLVLFDSLADHDHYQVDPLHDIFREQYAGPLCKKVMVLDSVDA</sequence>
<feature type="domain" description="Stress-response A/B barrel" evidence="1">
    <location>
        <begin position="7"/>
        <end position="101"/>
    </location>
</feature>
<accession>A0A929PYY8</accession>
<dbReference type="Pfam" id="PF07876">
    <property type="entry name" value="Dabb"/>
    <property type="match status" value="1"/>
</dbReference>
<gene>
    <name evidence="2" type="ORF">IRJ16_18855</name>
</gene>
<evidence type="ECO:0000259" key="1">
    <source>
        <dbReference type="PROSITE" id="PS51502"/>
    </source>
</evidence>
<dbReference type="Proteomes" id="UP000622475">
    <property type="component" value="Unassembled WGS sequence"/>
</dbReference>
<dbReference type="InterPro" id="IPR013097">
    <property type="entry name" value="Dabb"/>
</dbReference>
<keyword evidence="3" id="KW-1185">Reference proteome</keyword>
<dbReference type="SMART" id="SM00886">
    <property type="entry name" value="Dabb"/>
    <property type="match status" value="1"/>
</dbReference>
<organism evidence="2 3">
    <name type="scientific">Mucilaginibacter myungsuensis</name>
    <dbReference type="NCBI Taxonomy" id="649104"/>
    <lineage>
        <taxon>Bacteria</taxon>
        <taxon>Pseudomonadati</taxon>
        <taxon>Bacteroidota</taxon>
        <taxon>Sphingobacteriia</taxon>
        <taxon>Sphingobacteriales</taxon>
        <taxon>Sphingobacteriaceae</taxon>
        <taxon>Mucilaginibacter</taxon>
    </lineage>
</organism>
<protein>
    <submittedName>
        <fullName evidence="2">Dabb family protein</fullName>
    </submittedName>
</protein>
<dbReference type="RefSeq" id="WP_194113198.1">
    <property type="nucleotide sequence ID" value="NZ_JADFFL010000008.1"/>
</dbReference>
<evidence type="ECO:0000313" key="2">
    <source>
        <dbReference type="EMBL" id="MBE9663950.1"/>
    </source>
</evidence>
<comment type="caution">
    <text evidence="2">The sequence shown here is derived from an EMBL/GenBank/DDBJ whole genome shotgun (WGS) entry which is preliminary data.</text>
</comment>
<dbReference type="Gene3D" id="3.30.70.100">
    <property type="match status" value="1"/>
</dbReference>
<dbReference type="PROSITE" id="PS51502">
    <property type="entry name" value="S_R_A_B_BARREL"/>
    <property type="match status" value="1"/>
</dbReference>
<dbReference type="EMBL" id="JADFFL010000008">
    <property type="protein sequence ID" value="MBE9663950.1"/>
    <property type="molecule type" value="Genomic_DNA"/>
</dbReference>
<dbReference type="InterPro" id="IPR011008">
    <property type="entry name" value="Dimeric_a/b-barrel"/>
</dbReference>
<proteinExistence type="predicted"/>
<evidence type="ECO:0000313" key="3">
    <source>
        <dbReference type="Proteomes" id="UP000622475"/>
    </source>
</evidence>